<dbReference type="PANTHER" id="PTHR46579:SF1">
    <property type="entry name" value="F5_8 TYPE C DOMAIN-CONTAINING PROTEIN"/>
    <property type="match status" value="1"/>
</dbReference>
<dbReference type="AlphaFoldDB" id="A0AAD2Q6T5"/>
<organism evidence="2 4">
    <name type="scientific">Mycena citricolor</name>
    <dbReference type="NCBI Taxonomy" id="2018698"/>
    <lineage>
        <taxon>Eukaryota</taxon>
        <taxon>Fungi</taxon>
        <taxon>Dikarya</taxon>
        <taxon>Basidiomycota</taxon>
        <taxon>Agaricomycotina</taxon>
        <taxon>Agaricomycetes</taxon>
        <taxon>Agaricomycetidae</taxon>
        <taxon>Agaricales</taxon>
        <taxon>Marasmiineae</taxon>
        <taxon>Mycenaceae</taxon>
        <taxon>Mycena</taxon>
    </lineage>
</organism>
<name>A0AAD2Q6T5_9AGAR</name>
<evidence type="ECO:0000313" key="2">
    <source>
        <dbReference type="EMBL" id="CAK5282758.1"/>
    </source>
</evidence>
<sequence>MPPSSEYICERCPLANGRNHRFPKLQRLAHQAAIVRSLEQSSPATVPSADRHQPPSPVLDNELSEEISGLSIPEAQSDAPQDPVDMELQRLASLFTGLVLLDDGAHPHRQTHSKLFSSRDEYQTDVPEVPTAFTPIPPSEALVGVQAILQGQSSPLRPTVVDTQKVNSKLLQDMLSRIRASSNELGIQRALDSDAQTVGALTIAVNTASSVVIEAGRLLSSVNSAGDQNPRNSKRHARASHANTDVLAKQVQDEAMALDSLVDVIGCLLPPDTSKVEYDTAHHFDNPIAKFSVVAQLSILLALICHVVVGISNDPVNLIITFVNTIVRATMSLSSRSGQANATQEHVLNELPTSLETALRRFKIDPATIVYAMCPSCHHTHAAKKDRLSAEAFYPEHCQGYIYPQRGTRHVCGTSILALGHGKMRPIKPFVFSSFVDYIAATLSDPELERMCEKACDDALAAVRTAMSKNPDGPLAEEQVNNVFEAAFLRSFPGPVPGKLFIQREGRLRLAFQAMLDFLNPNGTRKRGNHDSIGILAVVNLNLSEDIRYRPENMWLSIILGPNEPNHDQIDNYLRPLIDQFVIGWERGFRLSRTALHATGRDVDIAMVINVNDLPATRKAQGMAAANSNHFCSMCDRFGIHCMYDTDFSTWTRRNISVLRAQSHAWRDAPTQSARDAIFSEYGVRWSEFWRLPYWDPTRMAVVDSMHCILEGLVHYHCRRVLRIDTKVAKRKETMGAAFEHNWPDYDATICHPLCVLKKEAKELPMIRTIQQRLVQPLLVEDAGEDSDEAEQDEDVDMDDTSDPRFVPAVTEEEMREQLMRLNLQPLRWVVHSLGLNTEPARISSKKLCCEQLLAWPLTNSTYVPRAINLANIHFIQRVIGKTTTPAWVDSVPSNYGDSNAGTIKAAEWRILSTIYLPIALVLLWGDNPLDSQSPPDPQHTRLIQMLDHTMALFSAVILVCRYTMTRSRATKYRAFLKHWVDTLYENHPHTRSHPLRPNVHMAFHLYDFLLLFGPVISWWSFPFEGVIGLLQRINTNNHIGGELEATLSRSFLRGASIRRWLRRDDCPPVFHELKALFEKTFPSYNTPLDSAPLANDGERAHYKRNGINFSRAKTHLGNSLVLYYPHNSRHAIAGSIEVISMRGEDVTFRIRRQAPLAPGIHDPFARYWPYFPARTYSSSMSDTVDLIPLHNVISHYARFNFSDGRCVVLDLATS</sequence>
<keyword evidence="4" id="KW-1185">Reference proteome</keyword>
<accession>A0AAD2Q6T5</accession>
<dbReference type="EMBL" id="CAVNYO010000462">
    <property type="protein sequence ID" value="CAK5282770.1"/>
    <property type="molecule type" value="Genomic_DNA"/>
</dbReference>
<gene>
    <name evidence="2" type="ORF">MYCIT1_LOCUS34773</name>
    <name evidence="3" type="ORF">MYCIT1_LOCUS34801</name>
</gene>
<comment type="caution">
    <text evidence="2">The sequence shown here is derived from an EMBL/GenBank/DDBJ whole genome shotgun (WGS) entry which is preliminary data.</text>
</comment>
<dbReference type="Proteomes" id="UP001295794">
    <property type="component" value="Unassembled WGS sequence"/>
</dbReference>
<evidence type="ECO:0000313" key="3">
    <source>
        <dbReference type="EMBL" id="CAK5282770.1"/>
    </source>
</evidence>
<dbReference type="EMBL" id="CAVNYO010000461">
    <property type="protein sequence ID" value="CAK5282758.1"/>
    <property type="molecule type" value="Genomic_DNA"/>
</dbReference>
<dbReference type="Pfam" id="PF02992">
    <property type="entry name" value="Transposase_21"/>
    <property type="match status" value="1"/>
</dbReference>
<evidence type="ECO:0000256" key="1">
    <source>
        <dbReference type="SAM" id="MobiDB-lite"/>
    </source>
</evidence>
<protein>
    <submittedName>
        <fullName evidence="2">Uncharacterized protein</fullName>
    </submittedName>
</protein>
<dbReference type="PANTHER" id="PTHR46579">
    <property type="entry name" value="F5/8 TYPE C DOMAIN-CONTAINING PROTEIN-RELATED"/>
    <property type="match status" value="1"/>
</dbReference>
<evidence type="ECO:0000313" key="4">
    <source>
        <dbReference type="Proteomes" id="UP001295794"/>
    </source>
</evidence>
<proteinExistence type="predicted"/>
<feature type="region of interest" description="Disordered" evidence="1">
    <location>
        <begin position="39"/>
        <end position="61"/>
    </location>
</feature>
<feature type="region of interest" description="Disordered" evidence="1">
    <location>
        <begin position="783"/>
        <end position="803"/>
    </location>
</feature>
<dbReference type="InterPro" id="IPR004242">
    <property type="entry name" value="Transposase_21"/>
</dbReference>
<reference evidence="2" key="1">
    <citation type="submission" date="2023-11" db="EMBL/GenBank/DDBJ databases">
        <authorList>
            <person name="De Vega J J."/>
            <person name="De Vega J J."/>
        </authorList>
    </citation>
    <scope>NUCLEOTIDE SEQUENCE</scope>
</reference>
<feature type="compositionally biased region" description="Acidic residues" evidence="1">
    <location>
        <begin position="783"/>
        <end position="801"/>
    </location>
</feature>